<dbReference type="EMBL" id="BTGU01000026">
    <property type="protein sequence ID" value="GMN47647.1"/>
    <property type="molecule type" value="Genomic_DNA"/>
</dbReference>
<dbReference type="AlphaFoldDB" id="A0AA88AB41"/>
<name>A0AA88AB41_FICCA</name>
<feature type="region of interest" description="Disordered" evidence="1">
    <location>
        <begin position="77"/>
        <end position="110"/>
    </location>
</feature>
<evidence type="ECO:0000313" key="3">
    <source>
        <dbReference type="Proteomes" id="UP001187192"/>
    </source>
</evidence>
<proteinExistence type="predicted"/>
<sequence length="110" mass="12275">MLLTMFNGKGHYAALIAEREMGRGRSNECVSWGGRGKVHEREIQRKKPNWKRETSFTAVSDSVDARRDPFRNTTIQSAAAIWHLPPPPPPPQPKRTGSRPAPSELETAGN</sequence>
<dbReference type="Proteomes" id="UP001187192">
    <property type="component" value="Unassembled WGS sequence"/>
</dbReference>
<evidence type="ECO:0000256" key="1">
    <source>
        <dbReference type="SAM" id="MobiDB-lite"/>
    </source>
</evidence>
<keyword evidence="3" id="KW-1185">Reference proteome</keyword>
<reference evidence="2" key="1">
    <citation type="submission" date="2023-07" db="EMBL/GenBank/DDBJ databases">
        <title>draft genome sequence of fig (Ficus carica).</title>
        <authorList>
            <person name="Takahashi T."/>
            <person name="Nishimura K."/>
        </authorList>
    </citation>
    <scope>NUCLEOTIDE SEQUENCE</scope>
</reference>
<comment type="caution">
    <text evidence="2">The sequence shown here is derived from an EMBL/GenBank/DDBJ whole genome shotgun (WGS) entry which is preliminary data.</text>
</comment>
<organism evidence="2 3">
    <name type="scientific">Ficus carica</name>
    <name type="common">Common fig</name>
    <dbReference type="NCBI Taxonomy" id="3494"/>
    <lineage>
        <taxon>Eukaryota</taxon>
        <taxon>Viridiplantae</taxon>
        <taxon>Streptophyta</taxon>
        <taxon>Embryophyta</taxon>
        <taxon>Tracheophyta</taxon>
        <taxon>Spermatophyta</taxon>
        <taxon>Magnoliopsida</taxon>
        <taxon>eudicotyledons</taxon>
        <taxon>Gunneridae</taxon>
        <taxon>Pentapetalae</taxon>
        <taxon>rosids</taxon>
        <taxon>fabids</taxon>
        <taxon>Rosales</taxon>
        <taxon>Moraceae</taxon>
        <taxon>Ficeae</taxon>
        <taxon>Ficus</taxon>
    </lineage>
</organism>
<evidence type="ECO:0000313" key="2">
    <source>
        <dbReference type="EMBL" id="GMN47647.1"/>
    </source>
</evidence>
<gene>
    <name evidence="2" type="ORF">TIFTF001_016827</name>
</gene>
<feature type="compositionally biased region" description="Pro residues" evidence="1">
    <location>
        <begin position="84"/>
        <end position="93"/>
    </location>
</feature>
<protein>
    <submittedName>
        <fullName evidence="2">Uncharacterized protein</fullName>
    </submittedName>
</protein>
<accession>A0AA88AB41</accession>